<name>A0A2P2QEZ3_RHIMU</name>
<dbReference type="EMBL" id="GGEC01085099">
    <property type="protein sequence ID" value="MBX65583.1"/>
    <property type="molecule type" value="Transcribed_RNA"/>
</dbReference>
<sequence length="27" mass="3028">MRVSSCNIAPLEDLIYVSNLVGFMIKN</sequence>
<dbReference type="AlphaFoldDB" id="A0A2P2QEZ3"/>
<accession>A0A2P2QEZ3</accession>
<organism evidence="1">
    <name type="scientific">Rhizophora mucronata</name>
    <name type="common">Asiatic mangrove</name>
    <dbReference type="NCBI Taxonomy" id="61149"/>
    <lineage>
        <taxon>Eukaryota</taxon>
        <taxon>Viridiplantae</taxon>
        <taxon>Streptophyta</taxon>
        <taxon>Embryophyta</taxon>
        <taxon>Tracheophyta</taxon>
        <taxon>Spermatophyta</taxon>
        <taxon>Magnoliopsida</taxon>
        <taxon>eudicotyledons</taxon>
        <taxon>Gunneridae</taxon>
        <taxon>Pentapetalae</taxon>
        <taxon>rosids</taxon>
        <taxon>fabids</taxon>
        <taxon>Malpighiales</taxon>
        <taxon>Rhizophoraceae</taxon>
        <taxon>Rhizophora</taxon>
    </lineage>
</organism>
<reference evidence="1" key="1">
    <citation type="submission" date="2018-02" db="EMBL/GenBank/DDBJ databases">
        <title>Rhizophora mucronata_Transcriptome.</title>
        <authorList>
            <person name="Meera S.P."/>
            <person name="Sreeshan A."/>
            <person name="Augustine A."/>
        </authorList>
    </citation>
    <scope>NUCLEOTIDE SEQUENCE</scope>
    <source>
        <tissue evidence="1">Leaf</tissue>
    </source>
</reference>
<protein>
    <submittedName>
        <fullName evidence="1">Uncharacterized protein</fullName>
    </submittedName>
</protein>
<evidence type="ECO:0000313" key="1">
    <source>
        <dbReference type="EMBL" id="MBX65583.1"/>
    </source>
</evidence>
<proteinExistence type="predicted"/>